<organism evidence="1">
    <name type="scientific">Fonticula alba</name>
    <name type="common">Slime mold</name>
    <dbReference type="NCBI Taxonomy" id="691883"/>
    <lineage>
        <taxon>Eukaryota</taxon>
        <taxon>Rotosphaerida</taxon>
        <taxon>Fonticulaceae</taxon>
        <taxon>Fonticula</taxon>
    </lineage>
</organism>
<gene>
    <name evidence="1" type="ORF">H696_06277</name>
</gene>
<dbReference type="GeneID" id="20531002"/>
<evidence type="ECO:0000313" key="1">
    <source>
        <dbReference type="EMBL" id="KCV67305.1"/>
    </source>
</evidence>
<dbReference type="RefSeq" id="XP_009498292.1">
    <property type="nucleotide sequence ID" value="XM_009500017.1"/>
</dbReference>
<keyword evidence="2" id="KW-1185">Reference proteome</keyword>
<feature type="non-terminal residue" evidence="1">
    <location>
        <position position="296"/>
    </location>
</feature>
<dbReference type="AlphaFoldDB" id="A0A058YZ77"/>
<reference evidence="1" key="1">
    <citation type="submission" date="2013-04" db="EMBL/GenBank/DDBJ databases">
        <title>The Genome Sequence of Fonticula alba ATCC 38817.</title>
        <authorList>
            <consortium name="The Broad Institute Genomics Platform"/>
            <person name="Russ C."/>
            <person name="Cuomo C."/>
            <person name="Burger G."/>
            <person name="Gray M.W."/>
            <person name="Holland P.W.H."/>
            <person name="King N."/>
            <person name="Lang F.B.F."/>
            <person name="Roger A.J."/>
            <person name="Ruiz-Trillo I."/>
            <person name="Brown M."/>
            <person name="Walker B."/>
            <person name="Young S."/>
            <person name="Zeng Q."/>
            <person name="Gargeya S."/>
            <person name="Fitzgerald M."/>
            <person name="Haas B."/>
            <person name="Abouelleil A."/>
            <person name="Allen A.W."/>
            <person name="Alvarado L."/>
            <person name="Arachchi H.M."/>
            <person name="Berlin A.M."/>
            <person name="Chapman S.B."/>
            <person name="Gainer-Dewar J."/>
            <person name="Goldberg J."/>
            <person name="Griggs A."/>
            <person name="Gujja S."/>
            <person name="Hansen M."/>
            <person name="Howarth C."/>
            <person name="Imamovic A."/>
            <person name="Ireland A."/>
            <person name="Larimer J."/>
            <person name="McCowan C."/>
            <person name="Murphy C."/>
            <person name="Pearson M."/>
            <person name="Poon T.W."/>
            <person name="Priest M."/>
            <person name="Roberts A."/>
            <person name="Saif S."/>
            <person name="Shea T."/>
            <person name="Sisk P."/>
            <person name="Sykes S."/>
            <person name="Wortman J."/>
            <person name="Nusbaum C."/>
            <person name="Birren B."/>
        </authorList>
    </citation>
    <scope>NUCLEOTIDE SEQUENCE [LARGE SCALE GENOMIC DNA]</scope>
    <source>
        <strain evidence="1">ATCC 38817</strain>
    </source>
</reference>
<evidence type="ECO:0000313" key="2">
    <source>
        <dbReference type="Proteomes" id="UP000030693"/>
    </source>
</evidence>
<proteinExistence type="predicted"/>
<sequence length="296" mass="29006">MGAVLEAVPIDVIIIVGNIEMVGHLMNHGLGHEGHRGGDNLGQADGGILTHGIGEGNADNAVGPAVGEVQGGNAVNGGGGGNGVNGVADPAHIIQVEAGIDRGSPGGDDLNVGRGLDVHRVVEALLRTTSKEDTGTIVHVQDVGGDLVHILAEGVVSVAIDQEVQRDDRHIGGLGVGVIGGDGARGDRAGGHAATGLGQVGHGNGDLAGADLLRLAGSLEMTIEQLAHNIQRHGGMALADLVHQALASLLGQVGGDGLQGQLQGPTAEIALGLARGNVSRAVADRGGGGHGGGGGG</sequence>
<dbReference type="Proteomes" id="UP000030693">
    <property type="component" value="Unassembled WGS sequence"/>
</dbReference>
<dbReference type="EMBL" id="KB932246">
    <property type="protein sequence ID" value="KCV67305.1"/>
    <property type="molecule type" value="Genomic_DNA"/>
</dbReference>
<protein>
    <submittedName>
        <fullName evidence="1">Uncharacterized protein</fullName>
    </submittedName>
</protein>
<name>A0A058YZ77_FONAL</name>
<accession>A0A058YZ77</accession>